<evidence type="ECO:0000313" key="2">
    <source>
        <dbReference type="EMBL" id="MBC5739525.1"/>
    </source>
</evidence>
<evidence type="ECO:0000313" key="3">
    <source>
        <dbReference type="Proteomes" id="UP000633936"/>
    </source>
</evidence>
<dbReference type="CDD" id="cd00093">
    <property type="entry name" value="HTH_XRE"/>
    <property type="match status" value="1"/>
</dbReference>
<organism evidence="2 3">
    <name type="scientific">Blautia intestinalis</name>
    <dbReference type="NCBI Taxonomy" id="2763028"/>
    <lineage>
        <taxon>Bacteria</taxon>
        <taxon>Bacillati</taxon>
        <taxon>Bacillota</taxon>
        <taxon>Clostridia</taxon>
        <taxon>Lachnospirales</taxon>
        <taxon>Lachnospiraceae</taxon>
        <taxon>Blautia</taxon>
    </lineage>
</organism>
<protein>
    <submittedName>
        <fullName evidence="2">ParB N-terminal domain-containing protein</fullName>
    </submittedName>
</protein>
<keyword evidence="3" id="KW-1185">Reference proteome</keyword>
<dbReference type="InterPro" id="IPR003115">
    <property type="entry name" value="ParB_N"/>
</dbReference>
<gene>
    <name evidence="2" type="ORF">H8Z79_03440</name>
</gene>
<accession>A0ABR7HZ82</accession>
<evidence type="ECO:0000259" key="1">
    <source>
        <dbReference type="SMART" id="SM00470"/>
    </source>
</evidence>
<dbReference type="SMART" id="SM00470">
    <property type="entry name" value="ParB"/>
    <property type="match status" value="1"/>
</dbReference>
<dbReference type="InterPro" id="IPR050336">
    <property type="entry name" value="Chromosome_partition/occlusion"/>
</dbReference>
<dbReference type="EMBL" id="JACOQE010000001">
    <property type="protein sequence ID" value="MBC5739525.1"/>
    <property type="molecule type" value="Genomic_DNA"/>
</dbReference>
<proteinExistence type="predicted"/>
<comment type="caution">
    <text evidence="2">The sequence shown here is derived from an EMBL/GenBank/DDBJ whole genome shotgun (WGS) entry which is preliminary data.</text>
</comment>
<dbReference type="SUPFAM" id="SSF109709">
    <property type="entry name" value="KorB DNA-binding domain-like"/>
    <property type="match status" value="1"/>
</dbReference>
<dbReference type="InterPro" id="IPR001387">
    <property type="entry name" value="Cro/C1-type_HTH"/>
</dbReference>
<dbReference type="SUPFAM" id="SSF110849">
    <property type="entry name" value="ParB/Sulfiredoxin"/>
    <property type="match status" value="1"/>
</dbReference>
<sequence length="575" mass="65990">MAKFDLKGMLSERSTQEMDLPEQKTVYRNPEDLIPSKDNFYSTEDTEKLKQSIKVLGILQPLLIEERDGKDYILAGHSRRKCCLELIEEGMDRFRKVPCVYKPKIELSTASEEDEIIRKIIIIQSNTYREKTDWEKMTEALQMEELVKELREKTDLEGKTREIVSDLIGVSSTQIGRYHSISNNLSERLADAFRQNKLNISTAAELAGLNEKYQTKACELLENAGQLALNDAKLLKAQQEQERNIPGQLTIEQALHPHKPEEVNTVIPVDIQIDRFYESLRKNIETYVRKSDLNMTTYMLSALYGTVRVRNGHLNYQGSKEGIIFNAGSDQEELISWTDFSKKLIEKYGKKQKPVRMVAVDEPEEKGPAKCITGKSQSGICGAAAYCDTAHKCCAQCPDDCNIRCGWLEERCQAAAGVPDNQQQDDFAEATKIEEHIVENNKMSDHAGDIAEMVSADSSETSIQPPLPVMKNNDQRKEWLRKYKEWGLWYTDEHIGARYYKYDFENGTRLIVEEYDPEPVHNSPWVSNEPYYMHLVGGPEPERNNGIPKWTYHSKYNKYPNSETELVEFLKGVQK</sequence>
<dbReference type="PANTHER" id="PTHR33375">
    <property type="entry name" value="CHROMOSOME-PARTITIONING PROTEIN PARB-RELATED"/>
    <property type="match status" value="1"/>
</dbReference>
<dbReference type="Proteomes" id="UP000633936">
    <property type="component" value="Unassembled WGS sequence"/>
</dbReference>
<dbReference type="Gene3D" id="3.90.1530.10">
    <property type="entry name" value="Conserved hypothetical protein from pyrococcus furiosus pfu- 392566-001, ParB domain"/>
    <property type="match status" value="1"/>
</dbReference>
<dbReference type="Gene3D" id="1.10.10.2830">
    <property type="match status" value="1"/>
</dbReference>
<dbReference type="RefSeq" id="WP_187002689.1">
    <property type="nucleotide sequence ID" value="NZ_JACOQE010000001.1"/>
</dbReference>
<dbReference type="InterPro" id="IPR036086">
    <property type="entry name" value="ParB/Sulfiredoxin_sf"/>
</dbReference>
<name>A0ABR7HZ82_9FIRM</name>
<feature type="domain" description="ParB-like N-terminal" evidence="1">
    <location>
        <begin position="26"/>
        <end position="115"/>
    </location>
</feature>
<dbReference type="PANTHER" id="PTHR33375:SF1">
    <property type="entry name" value="CHROMOSOME-PARTITIONING PROTEIN PARB-RELATED"/>
    <property type="match status" value="1"/>
</dbReference>
<reference evidence="2 3" key="1">
    <citation type="submission" date="2020-08" db="EMBL/GenBank/DDBJ databases">
        <title>Genome public.</title>
        <authorList>
            <person name="Liu C."/>
            <person name="Sun Q."/>
        </authorList>
    </citation>
    <scope>NUCLEOTIDE SEQUENCE [LARGE SCALE GENOMIC DNA]</scope>
    <source>
        <strain evidence="2 3">27-44</strain>
    </source>
</reference>